<dbReference type="AlphaFoldDB" id="A0A0F9NJR2"/>
<protein>
    <submittedName>
        <fullName evidence="1">Uncharacterized protein</fullName>
    </submittedName>
</protein>
<comment type="caution">
    <text evidence="1">The sequence shown here is derived from an EMBL/GenBank/DDBJ whole genome shotgun (WGS) entry which is preliminary data.</text>
</comment>
<accession>A0A0F9NJR2</accession>
<proteinExistence type="predicted"/>
<reference evidence="1" key="1">
    <citation type="journal article" date="2015" name="Nature">
        <title>Complex archaea that bridge the gap between prokaryotes and eukaryotes.</title>
        <authorList>
            <person name="Spang A."/>
            <person name="Saw J.H."/>
            <person name="Jorgensen S.L."/>
            <person name="Zaremba-Niedzwiedzka K."/>
            <person name="Martijn J."/>
            <person name="Lind A.E."/>
            <person name="van Eijk R."/>
            <person name="Schleper C."/>
            <person name="Guy L."/>
            <person name="Ettema T.J."/>
        </authorList>
    </citation>
    <scope>NUCLEOTIDE SEQUENCE</scope>
</reference>
<dbReference type="EMBL" id="LAZR01008004">
    <property type="protein sequence ID" value="KKM81547.1"/>
    <property type="molecule type" value="Genomic_DNA"/>
</dbReference>
<evidence type="ECO:0000313" key="1">
    <source>
        <dbReference type="EMBL" id="KKM81547.1"/>
    </source>
</evidence>
<organism evidence="1">
    <name type="scientific">marine sediment metagenome</name>
    <dbReference type="NCBI Taxonomy" id="412755"/>
    <lineage>
        <taxon>unclassified sequences</taxon>
        <taxon>metagenomes</taxon>
        <taxon>ecological metagenomes</taxon>
    </lineage>
</organism>
<name>A0A0F9NJR2_9ZZZZ</name>
<sequence length="185" mass="21986">MTGKCKLCNKKNLYSIMKKNKLGYYMCKKCENIYKYFLKIISVYHGRRDIIFKMLGLTNNFKKGYRRVRKDTKYPKRNCHLCNDNHTHGYAYFVRTECWFICGVCDPYLIYFISSMTNSSSRSLFRRIEDYIHSHQQDVDIDKSFHPKKKYIPKSPLYHTGGVVYTGGYPTEIGMNELIDELEDD</sequence>
<gene>
    <name evidence="1" type="ORF">LCGC14_1328700</name>
</gene>